<feature type="transmembrane region" description="Helical" evidence="1">
    <location>
        <begin position="9"/>
        <end position="26"/>
    </location>
</feature>
<evidence type="ECO:0000313" key="2">
    <source>
        <dbReference type="EMBL" id="QJA57321.1"/>
    </source>
</evidence>
<evidence type="ECO:0000313" key="3">
    <source>
        <dbReference type="EMBL" id="QJA75971.1"/>
    </source>
</evidence>
<organism evidence="2">
    <name type="scientific">viral metagenome</name>
    <dbReference type="NCBI Taxonomy" id="1070528"/>
    <lineage>
        <taxon>unclassified sequences</taxon>
        <taxon>metagenomes</taxon>
        <taxon>organismal metagenomes</taxon>
    </lineage>
</organism>
<keyword evidence="1" id="KW-0472">Membrane</keyword>
<gene>
    <name evidence="3" type="ORF">MM415A01638_0010</name>
    <name evidence="2" type="ORF">MM415B01660_0006</name>
</gene>
<feature type="transmembrane region" description="Helical" evidence="1">
    <location>
        <begin position="38"/>
        <end position="62"/>
    </location>
</feature>
<dbReference type="AlphaFoldDB" id="A0A6M3IIW4"/>
<reference evidence="2" key="1">
    <citation type="submission" date="2020-03" db="EMBL/GenBank/DDBJ databases">
        <title>The deep terrestrial virosphere.</title>
        <authorList>
            <person name="Holmfeldt K."/>
            <person name="Nilsson E."/>
            <person name="Simone D."/>
            <person name="Lopez-Fernandez M."/>
            <person name="Wu X."/>
            <person name="de Brujin I."/>
            <person name="Lundin D."/>
            <person name="Andersson A."/>
            <person name="Bertilsson S."/>
            <person name="Dopson M."/>
        </authorList>
    </citation>
    <scope>NUCLEOTIDE SEQUENCE</scope>
    <source>
        <strain evidence="3">MM415A01638</strain>
        <strain evidence="2">MM415B01660</strain>
    </source>
</reference>
<keyword evidence="1" id="KW-0812">Transmembrane</keyword>
<dbReference type="EMBL" id="MT142196">
    <property type="protein sequence ID" value="QJA75971.1"/>
    <property type="molecule type" value="Genomic_DNA"/>
</dbReference>
<dbReference type="EMBL" id="MT141267">
    <property type="protein sequence ID" value="QJA57321.1"/>
    <property type="molecule type" value="Genomic_DNA"/>
</dbReference>
<name>A0A6M3IIW4_9ZZZZ</name>
<protein>
    <submittedName>
        <fullName evidence="2">Uncharacterized protein</fullName>
    </submittedName>
</protein>
<proteinExistence type="predicted"/>
<accession>A0A6M3IIW4</accession>
<sequence length="210" mass="24324">MMPFNYEGVVELVFFTLVVLSSMILINNRSRVLAFKLFWFPLVAYITINIIVINLLCLYVSLRAKRWELGYIFKASNKIIRFLSKKKEVIAIMKGVRYDQPHSYVCKCDKKVPKEERTTFKVRFLTADEQAEIRDEMYKISGIGAGRQERLLTGSSSLMALKKGLLGWENFKYEDTGEPIEFSVDNFSCIAPAERDEMANYIRGIEETEL</sequence>
<evidence type="ECO:0000256" key="1">
    <source>
        <dbReference type="SAM" id="Phobius"/>
    </source>
</evidence>
<keyword evidence="1" id="KW-1133">Transmembrane helix</keyword>